<feature type="region of interest" description="Disordered" evidence="1">
    <location>
        <begin position="727"/>
        <end position="758"/>
    </location>
</feature>
<accession>A0A017SWL7</accession>
<comment type="caution">
    <text evidence="2">The sequence shown here is derived from an EMBL/GenBank/DDBJ whole genome shotgun (WGS) entry which is preliminary data.</text>
</comment>
<proteinExistence type="predicted"/>
<dbReference type="AlphaFoldDB" id="A0A017SWL7"/>
<keyword evidence="3" id="KW-1185">Reference proteome</keyword>
<gene>
    <name evidence="2" type="ORF">CAP_8777</name>
</gene>
<sequence>MQEAELLGSGAPPGEDGDHPLRGGDLVTVLDAAARGGGHPFVQVADVDRLLGGRGLANALSQAVVGEAHVAALRADDRLWQVERGVGDVRAWALDLVPHGVVDEAVVAGSEGGVWLALRVVRDLSDRRVMQQVSAIRVAVRSGAGGDLDKLRARQPIEIVIAEGLGRALPVVDAAFEVLAVVVQVSELLQHAATGVGPDGRDAVSLVVVGAGGGGHAGAHGFDLDAPHLVDLLQQPEQVACRGLVHREQMAVGVVLVLHREAAQARRAGVCGGLQASVGVVAEARHELLAADRERRLVQATDGVVPVRGLVPVRALDLGELALSVGSRVPAEQGHAIIVRAAHHAAERIMLQLDLSTERVARASLIAEAIVGEDRLAAIRIDAAAHTTVSIAFGRGFVAFGIGDVPQATEGTVGVGRGPIRIVTDLRRPTESVVPGDRGHVTGAGDRGAGALVRVGRLRPPGRDVTDHAARAVVEVGVTAGRGARWRGIRVRDALPGDVLAEGIEVDLLEDARHAGRGELDALLPPAHGAPQAVVLDLVPAAALLEGGELKAPLVVQRSATLDAAERVRGVGAIRPHLTREPAEAVADEAGEAALGVEASREQTHLVDVEPGHVLRRVALHGREQTLGVVPRAPFTHRAVRHPRPRGHDVAEGVAPVKQPDPGLRVVIGAAGHLCQHVSRDGIVPPSGFAALGHASGGAALREEPDLANEPSRIVVGDRAGDRQLLRSRRGGELREHVPEGVVVGDSTAREPQRDQVS</sequence>
<reference evidence="2 3" key="1">
    <citation type="submission" date="2013-05" db="EMBL/GenBank/DDBJ databases">
        <title>Genome assembly of Chondromyces apiculatus DSM 436.</title>
        <authorList>
            <person name="Sharma G."/>
            <person name="Khatri I."/>
            <person name="Kaur C."/>
            <person name="Mayilraj S."/>
            <person name="Subramanian S."/>
        </authorList>
    </citation>
    <scope>NUCLEOTIDE SEQUENCE [LARGE SCALE GENOMIC DNA]</scope>
    <source>
        <strain evidence="2 3">DSM 436</strain>
    </source>
</reference>
<name>A0A017SWL7_9BACT</name>
<dbReference type="EMBL" id="ASRX01000092">
    <property type="protein sequence ID" value="EYF00990.1"/>
    <property type="molecule type" value="Genomic_DNA"/>
</dbReference>
<evidence type="ECO:0000256" key="1">
    <source>
        <dbReference type="SAM" id="MobiDB-lite"/>
    </source>
</evidence>
<feature type="region of interest" description="Disordered" evidence="1">
    <location>
        <begin position="1"/>
        <end position="23"/>
    </location>
</feature>
<evidence type="ECO:0000313" key="2">
    <source>
        <dbReference type="EMBL" id="EYF00990.1"/>
    </source>
</evidence>
<evidence type="ECO:0000313" key="3">
    <source>
        <dbReference type="Proteomes" id="UP000019678"/>
    </source>
</evidence>
<protein>
    <submittedName>
        <fullName evidence="2">Uncharacterized protein</fullName>
    </submittedName>
</protein>
<organism evidence="2 3">
    <name type="scientific">Chondromyces apiculatus DSM 436</name>
    <dbReference type="NCBI Taxonomy" id="1192034"/>
    <lineage>
        <taxon>Bacteria</taxon>
        <taxon>Pseudomonadati</taxon>
        <taxon>Myxococcota</taxon>
        <taxon>Polyangia</taxon>
        <taxon>Polyangiales</taxon>
        <taxon>Polyangiaceae</taxon>
        <taxon>Chondromyces</taxon>
    </lineage>
</organism>
<feature type="compositionally biased region" description="Basic and acidic residues" evidence="1">
    <location>
        <begin position="727"/>
        <end position="739"/>
    </location>
</feature>
<feature type="compositionally biased region" description="Basic and acidic residues" evidence="1">
    <location>
        <begin position="748"/>
        <end position="758"/>
    </location>
</feature>
<dbReference type="Proteomes" id="UP000019678">
    <property type="component" value="Unassembled WGS sequence"/>
</dbReference>